<evidence type="ECO:0000256" key="4">
    <source>
        <dbReference type="ARBA" id="ARBA00022989"/>
    </source>
</evidence>
<gene>
    <name evidence="9" type="ORF">ACFPJ4_10040</name>
</gene>
<dbReference type="InterPro" id="IPR027379">
    <property type="entry name" value="CLS_N"/>
</dbReference>
<feature type="region of interest" description="Disordered" evidence="6">
    <location>
        <begin position="66"/>
        <end position="95"/>
    </location>
</feature>
<evidence type="ECO:0000259" key="8">
    <source>
        <dbReference type="Pfam" id="PF13396"/>
    </source>
</evidence>
<name>A0ABW0NSP8_9MICO</name>
<evidence type="ECO:0000256" key="5">
    <source>
        <dbReference type="ARBA" id="ARBA00023136"/>
    </source>
</evidence>
<keyword evidence="10" id="KW-1185">Reference proteome</keyword>
<keyword evidence="3 7" id="KW-0812">Transmembrane</keyword>
<proteinExistence type="predicted"/>
<comment type="subcellular location">
    <subcellularLocation>
        <location evidence="1">Cell membrane</location>
        <topology evidence="1">Multi-pass membrane protein</topology>
    </subcellularLocation>
</comment>
<evidence type="ECO:0000313" key="10">
    <source>
        <dbReference type="Proteomes" id="UP001596039"/>
    </source>
</evidence>
<dbReference type="RefSeq" id="WP_386740270.1">
    <property type="nucleotide sequence ID" value="NZ_JBHSMG010000002.1"/>
</dbReference>
<organism evidence="9 10">
    <name type="scientific">Lysinimonas soli</name>
    <dbReference type="NCBI Taxonomy" id="1074233"/>
    <lineage>
        <taxon>Bacteria</taxon>
        <taxon>Bacillati</taxon>
        <taxon>Actinomycetota</taxon>
        <taxon>Actinomycetes</taxon>
        <taxon>Micrococcales</taxon>
        <taxon>Microbacteriaceae</taxon>
        <taxon>Lysinimonas</taxon>
    </lineage>
</organism>
<dbReference type="Proteomes" id="UP001596039">
    <property type="component" value="Unassembled WGS sequence"/>
</dbReference>
<dbReference type="Pfam" id="PF13396">
    <property type="entry name" value="PLDc_N"/>
    <property type="match status" value="1"/>
</dbReference>
<evidence type="ECO:0000256" key="7">
    <source>
        <dbReference type="SAM" id="Phobius"/>
    </source>
</evidence>
<feature type="transmembrane region" description="Helical" evidence="7">
    <location>
        <begin position="5"/>
        <end position="24"/>
    </location>
</feature>
<feature type="domain" description="Cardiolipin synthase N-terminal" evidence="8">
    <location>
        <begin position="13"/>
        <end position="57"/>
    </location>
</feature>
<evidence type="ECO:0000256" key="2">
    <source>
        <dbReference type="ARBA" id="ARBA00022475"/>
    </source>
</evidence>
<reference evidence="10" key="1">
    <citation type="journal article" date="2019" name="Int. J. Syst. Evol. Microbiol.">
        <title>The Global Catalogue of Microorganisms (GCM) 10K type strain sequencing project: providing services to taxonomists for standard genome sequencing and annotation.</title>
        <authorList>
            <consortium name="The Broad Institute Genomics Platform"/>
            <consortium name="The Broad Institute Genome Sequencing Center for Infectious Disease"/>
            <person name="Wu L."/>
            <person name="Ma J."/>
        </authorList>
    </citation>
    <scope>NUCLEOTIDE SEQUENCE [LARGE SCALE GENOMIC DNA]</scope>
    <source>
        <strain evidence="10">CGMCC 4.6997</strain>
    </source>
</reference>
<feature type="transmembrane region" description="Helical" evidence="7">
    <location>
        <begin position="36"/>
        <end position="55"/>
    </location>
</feature>
<evidence type="ECO:0000256" key="3">
    <source>
        <dbReference type="ARBA" id="ARBA00022692"/>
    </source>
</evidence>
<dbReference type="EMBL" id="JBHSMG010000002">
    <property type="protein sequence ID" value="MFC5502579.1"/>
    <property type="molecule type" value="Genomic_DNA"/>
</dbReference>
<evidence type="ECO:0000256" key="1">
    <source>
        <dbReference type="ARBA" id="ARBA00004651"/>
    </source>
</evidence>
<keyword evidence="2" id="KW-1003">Cell membrane</keyword>
<accession>A0ABW0NSP8</accession>
<protein>
    <submittedName>
        <fullName evidence="9">PLD nuclease N-terminal domain-containing protein</fullName>
    </submittedName>
</protein>
<keyword evidence="5 7" id="KW-0472">Membrane</keyword>
<evidence type="ECO:0000256" key="6">
    <source>
        <dbReference type="SAM" id="MobiDB-lite"/>
    </source>
</evidence>
<keyword evidence="4 7" id="KW-1133">Transmembrane helix</keyword>
<sequence length="124" mass="14271">MVRVLIPLILVGILVFAIVDIIVIDNARVRGLPKFAWIPVVIVLPFIGPLLWFFLGRERLEEYSNGRYANDPAPTPEPGRRFGPIAPDDDPDFLGRLNREQEQEERIRELEKRLKELGDDKPKD</sequence>
<comment type="caution">
    <text evidence="9">The sequence shown here is derived from an EMBL/GenBank/DDBJ whole genome shotgun (WGS) entry which is preliminary data.</text>
</comment>
<evidence type="ECO:0000313" key="9">
    <source>
        <dbReference type="EMBL" id="MFC5502579.1"/>
    </source>
</evidence>